<feature type="domain" description="HNH nuclease" evidence="1">
    <location>
        <begin position="8"/>
        <end position="59"/>
    </location>
</feature>
<dbReference type="GO" id="GO:0003676">
    <property type="term" value="F:nucleic acid binding"/>
    <property type="evidence" value="ECO:0007669"/>
    <property type="project" value="InterPro"/>
</dbReference>
<evidence type="ECO:0000313" key="3">
    <source>
        <dbReference type="Proteomes" id="UP000259914"/>
    </source>
</evidence>
<evidence type="ECO:0000259" key="1">
    <source>
        <dbReference type="SMART" id="SM00507"/>
    </source>
</evidence>
<sequence>MAKAGSTIEKVFVKDRGICWLCRKLVDKEEATRDHVIPYSLGGPNNEPNLRLAHRKCNEKRANQIRISKKESLKILIECQDDKCFRCTKSIRFEDVMISRDRARGSERFMQVAICKSGCEKIAYIPRQRRYNEVKINKRLASRKNRIPMEMVVADSLSPDQVEVQDYVRFFADGALRFGMVLDINDNGDDFTITLSDDVEGDTVEYVVDPNTVVSLLVHEAVSV</sequence>
<proteinExistence type="predicted"/>
<dbReference type="Gene3D" id="1.10.30.50">
    <property type="match status" value="1"/>
</dbReference>
<dbReference type="GO" id="GO:0008270">
    <property type="term" value="F:zinc ion binding"/>
    <property type="evidence" value="ECO:0007669"/>
    <property type="project" value="InterPro"/>
</dbReference>
<dbReference type="Proteomes" id="UP000259914">
    <property type="component" value="Segment"/>
</dbReference>
<name>A0A345MEC2_9CAUD</name>
<dbReference type="EMBL" id="MH590589">
    <property type="protein sequence ID" value="AXH68903.1"/>
    <property type="molecule type" value="Genomic_DNA"/>
</dbReference>
<dbReference type="GO" id="GO:0004519">
    <property type="term" value="F:endonuclease activity"/>
    <property type="evidence" value="ECO:0007669"/>
    <property type="project" value="UniProtKB-KW"/>
</dbReference>
<keyword evidence="2" id="KW-0255">Endonuclease</keyword>
<reference evidence="2 3" key="1">
    <citation type="submission" date="2018-07" db="EMBL/GenBank/DDBJ databases">
        <authorList>
            <person name="Dixon J."/>
            <person name="Knudsen H.R."/>
            <person name="Rock W."/>
            <person name="Scott A.N."/>
            <person name="Walsdorf S.L."/>
            <person name="Layton S.R."/>
            <person name="Nayek S."/>
            <person name="Kim T."/>
            <person name="Hughes L.E."/>
            <person name="Garlena R.A."/>
            <person name="Russell D.A."/>
            <person name="Pope W.H."/>
            <person name="Jacobs-Sera D."/>
            <person name="Hatfull G.F."/>
        </authorList>
    </citation>
    <scope>NUCLEOTIDE SEQUENCE [LARGE SCALE GENOMIC DNA]</scope>
</reference>
<accession>A0A345MEC2</accession>
<dbReference type="InterPro" id="IPR002711">
    <property type="entry name" value="HNH"/>
</dbReference>
<dbReference type="Pfam" id="PF01844">
    <property type="entry name" value="HNH"/>
    <property type="match status" value="1"/>
</dbReference>
<keyword evidence="2" id="KW-0378">Hydrolase</keyword>
<organism evidence="2 3">
    <name type="scientific">Streptomyces phage SparkleGoddess</name>
    <dbReference type="NCBI Taxonomy" id="2283305"/>
    <lineage>
        <taxon>Viruses</taxon>
        <taxon>Duplodnaviria</taxon>
        <taxon>Heunggongvirae</taxon>
        <taxon>Uroviricota</taxon>
        <taxon>Caudoviricetes</taxon>
        <taxon>Stanwilliamsviridae</taxon>
        <taxon>Loccivirinae</taxon>
        <taxon>Gilsonvirus</taxon>
        <taxon>Gilsonvirus comrade</taxon>
    </lineage>
</organism>
<dbReference type="SMART" id="SM00507">
    <property type="entry name" value="HNHc"/>
    <property type="match status" value="1"/>
</dbReference>
<gene>
    <name evidence="2" type="primary">224</name>
    <name evidence="2" type="ORF">SEA_SPARKLEGODDESS_224</name>
</gene>
<dbReference type="InterPro" id="IPR003615">
    <property type="entry name" value="HNH_nuc"/>
</dbReference>
<keyword evidence="2" id="KW-0540">Nuclease</keyword>
<evidence type="ECO:0000313" key="2">
    <source>
        <dbReference type="EMBL" id="AXH68903.1"/>
    </source>
</evidence>
<protein>
    <submittedName>
        <fullName evidence="2">HNH endonuclease</fullName>
    </submittedName>
</protein>
<dbReference type="CDD" id="cd00085">
    <property type="entry name" value="HNHc"/>
    <property type="match status" value="1"/>
</dbReference>